<dbReference type="Proteomes" id="UP000790347">
    <property type="component" value="Unassembled WGS sequence"/>
</dbReference>
<reference evidence="1" key="2">
    <citation type="journal article" date="2022" name="Res Sq">
        <title>Comparative Genomics Reveals Insights into the Divergent Evolution of Astigmatic Mites and Household Pest Adaptations.</title>
        <authorList>
            <person name="Xiong Q."/>
            <person name="Wan A.T.-Y."/>
            <person name="Liu X.-Y."/>
            <person name="Fung C.S.-H."/>
            <person name="Xiao X."/>
            <person name="Malainual N."/>
            <person name="Hou J."/>
            <person name="Wang L."/>
            <person name="Wang M."/>
            <person name="Yang K."/>
            <person name="Cui Y."/>
            <person name="Leung E."/>
            <person name="Nong W."/>
            <person name="Shin S.-K."/>
            <person name="Au S."/>
            <person name="Jeong K.Y."/>
            <person name="Chew F.T."/>
            <person name="Hui J."/>
            <person name="Leung T.F."/>
            <person name="Tungtrongchitr A."/>
            <person name="Zhong N."/>
            <person name="Liu Z."/>
            <person name="Tsui S."/>
        </authorList>
    </citation>
    <scope>NUCLEOTIDE SEQUENCE</scope>
    <source>
        <strain evidence="1">Derf</strain>
        <tissue evidence="1">Whole organism</tissue>
    </source>
</reference>
<accession>A0A922I583</accession>
<comment type="caution">
    <text evidence="1">The sequence shown here is derived from an EMBL/GenBank/DDBJ whole genome shotgun (WGS) entry which is preliminary data.</text>
</comment>
<sequence>MKRSILISRRSGHSLITSFHSRENSVSIGASHSLETIRENNKRSINPKGSKMRPIIDNKVRLVKTGDDKSRCFKPIVSSEIYHWSPNRPELSGDASSEIGAFE</sequence>
<gene>
    <name evidence="1" type="ORF">DERF_005994</name>
</gene>
<protein>
    <submittedName>
        <fullName evidence="1">Uncharacterized protein</fullName>
    </submittedName>
</protein>
<dbReference type="EMBL" id="ASGP02000002">
    <property type="protein sequence ID" value="KAH9522424.1"/>
    <property type="molecule type" value="Genomic_DNA"/>
</dbReference>
<name>A0A922I583_DERFA</name>
<keyword evidence="2" id="KW-1185">Reference proteome</keyword>
<proteinExistence type="predicted"/>
<reference evidence="1" key="1">
    <citation type="submission" date="2013-05" db="EMBL/GenBank/DDBJ databases">
        <authorList>
            <person name="Yim A.K.Y."/>
            <person name="Chan T.F."/>
            <person name="Ji K.M."/>
            <person name="Liu X.Y."/>
            <person name="Zhou J.W."/>
            <person name="Li R.Q."/>
            <person name="Yang K.Y."/>
            <person name="Li J."/>
            <person name="Li M."/>
            <person name="Law P.T.W."/>
            <person name="Wu Y.L."/>
            <person name="Cai Z.L."/>
            <person name="Qin H."/>
            <person name="Bao Y."/>
            <person name="Leung R.K.K."/>
            <person name="Ng P.K.S."/>
            <person name="Zou J."/>
            <person name="Zhong X.J."/>
            <person name="Ran P.X."/>
            <person name="Zhong N.S."/>
            <person name="Liu Z.G."/>
            <person name="Tsui S.K.W."/>
        </authorList>
    </citation>
    <scope>NUCLEOTIDE SEQUENCE</scope>
    <source>
        <strain evidence="1">Derf</strain>
        <tissue evidence="1">Whole organism</tissue>
    </source>
</reference>
<evidence type="ECO:0000313" key="1">
    <source>
        <dbReference type="EMBL" id="KAH9522424.1"/>
    </source>
</evidence>
<evidence type="ECO:0000313" key="2">
    <source>
        <dbReference type="Proteomes" id="UP000790347"/>
    </source>
</evidence>
<organism evidence="1 2">
    <name type="scientific">Dermatophagoides farinae</name>
    <name type="common">American house dust mite</name>
    <dbReference type="NCBI Taxonomy" id="6954"/>
    <lineage>
        <taxon>Eukaryota</taxon>
        <taxon>Metazoa</taxon>
        <taxon>Ecdysozoa</taxon>
        <taxon>Arthropoda</taxon>
        <taxon>Chelicerata</taxon>
        <taxon>Arachnida</taxon>
        <taxon>Acari</taxon>
        <taxon>Acariformes</taxon>
        <taxon>Sarcoptiformes</taxon>
        <taxon>Astigmata</taxon>
        <taxon>Psoroptidia</taxon>
        <taxon>Analgoidea</taxon>
        <taxon>Pyroglyphidae</taxon>
        <taxon>Dermatophagoidinae</taxon>
        <taxon>Dermatophagoides</taxon>
    </lineage>
</organism>
<dbReference type="AlphaFoldDB" id="A0A922I583"/>